<dbReference type="Gene3D" id="2.40.10.480">
    <property type="match status" value="1"/>
</dbReference>
<protein>
    <submittedName>
        <fullName evidence="3">Concanavalin A-like lectin/glucanases superfamily protein</fullName>
    </submittedName>
</protein>
<keyword evidence="3" id="KW-0430">Lectin</keyword>
<sequence>MGLRKTLAALATLALCGSPVVAAASSPLSELVGQSPGFDASVQAVASLGTTVYVGGAFTVAIVAGRRIARRGLAAFDARTGALLPWNPDAGGSVRALAIAEKTVYAAGDVDGVGLVGIDAGSGTVRGFRHGFSGDVNTLAVAGDRLYAGGRFTAVDGQARNNLVAFSLPSGTVAPWRARTDDTVNALAVAGNRVYVGGNFHKTNGVSTTMRLTAVDRVTGALDPSFRPNPTMVVHGIAADSGTVYAAQGGRGGRVTAYGPGGATRWVRVFDGDAQAVTVLGDDVYVGGHFDHACTTPNNGLHGVCIDGSVPRVKLAALDRQGRLTGWAPQANGIVGVRTMTAIPSLGQVSAGGDFTTIAGRIRKRYASLVRVESRQVSPILEDAVPPTTPPTTPSLVASYAFEPDGTLADSSGHGHPLSARARYGGLPRLVAHGTGQAMLFPQACGQSRCPRLVLQTPSSPELNPGTLPIRFGATVWLAPGQTSDGQNILQKGYSESGGQYKLQVDKLPGHPSCTMVSDGTGSSQESRRIHFAKSEVTIADGAWHAVECVRSGTALSVLVDGVVHGRTVLPADLTVDNTAPLTLGGKGLGPDSDPFQGALDDAWISIG</sequence>
<dbReference type="InterPro" id="IPR011047">
    <property type="entry name" value="Quinoprotein_ADH-like_sf"/>
</dbReference>
<keyword evidence="2" id="KW-0732">Signal</keyword>
<feature type="chain" id="PRO_5039133934" evidence="2">
    <location>
        <begin position="23"/>
        <end position="608"/>
    </location>
</feature>
<dbReference type="GO" id="GO:0030246">
    <property type="term" value="F:carbohydrate binding"/>
    <property type="evidence" value="ECO:0007669"/>
    <property type="project" value="UniProtKB-KW"/>
</dbReference>
<dbReference type="AlphaFoldDB" id="A0A238YPD6"/>
<feature type="transmembrane region" description="Helical" evidence="1">
    <location>
        <begin position="40"/>
        <end position="64"/>
    </location>
</feature>
<dbReference type="InterPro" id="IPR001791">
    <property type="entry name" value="Laminin_G"/>
</dbReference>
<dbReference type="Pfam" id="PF13385">
    <property type="entry name" value="Laminin_G_3"/>
    <property type="match status" value="1"/>
</dbReference>
<dbReference type="InterPro" id="IPR013320">
    <property type="entry name" value="ConA-like_dom_sf"/>
</dbReference>
<proteinExistence type="predicted"/>
<name>A0A238YPD6_9ACTN</name>
<dbReference type="EMBL" id="FZNR01000005">
    <property type="protein sequence ID" value="SNR72880.1"/>
    <property type="molecule type" value="Genomic_DNA"/>
</dbReference>
<evidence type="ECO:0000313" key="4">
    <source>
        <dbReference type="Proteomes" id="UP000198415"/>
    </source>
</evidence>
<dbReference type="SUPFAM" id="SSF50998">
    <property type="entry name" value="Quinoprotein alcohol dehydrogenase-like"/>
    <property type="match status" value="1"/>
</dbReference>
<dbReference type="Proteomes" id="UP000198415">
    <property type="component" value="Unassembled WGS sequence"/>
</dbReference>
<evidence type="ECO:0000256" key="1">
    <source>
        <dbReference type="SAM" id="Phobius"/>
    </source>
</evidence>
<organism evidence="3 4">
    <name type="scientific">Actinoplanes regularis</name>
    <dbReference type="NCBI Taxonomy" id="52697"/>
    <lineage>
        <taxon>Bacteria</taxon>
        <taxon>Bacillati</taxon>
        <taxon>Actinomycetota</taxon>
        <taxon>Actinomycetes</taxon>
        <taxon>Micromonosporales</taxon>
        <taxon>Micromonosporaceae</taxon>
        <taxon>Actinoplanes</taxon>
    </lineage>
</organism>
<accession>A0A238YPD6</accession>
<evidence type="ECO:0000313" key="3">
    <source>
        <dbReference type="EMBL" id="SNR72880.1"/>
    </source>
</evidence>
<dbReference type="RefSeq" id="WP_089293782.1">
    <property type="nucleotide sequence ID" value="NZ_BOMU01000035.1"/>
</dbReference>
<dbReference type="Gene3D" id="2.60.120.200">
    <property type="match status" value="1"/>
</dbReference>
<keyword evidence="1" id="KW-1133">Transmembrane helix</keyword>
<dbReference type="OrthoDB" id="5506986at2"/>
<keyword evidence="1" id="KW-0812">Transmembrane</keyword>
<gene>
    <name evidence="3" type="ORF">SAMN06264365_10566</name>
</gene>
<keyword evidence="1" id="KW-0472">Membrane</keyword>
<keyword evidence="4" id="KW-1185">Reference proteome</keyword>
<evidence type="ECO:0000256" key="2">
    <source>
        <dbReference type="SAM" id="SignalP"/>
    </source>
</evidence>
<dbReference type="SUPFAM" id="SSF49899">
    <property type="entry name" value="Concanavalin A-like lectins/glucanases"/>
    <property type="match status" value="1"/>
</dbReference>
<reference evidence="3 4" key="1">
    <citation type="submission" date="2017-06" db="EMBL/GenBank/DDBJ databases">
        <authorList>
            <person name="Kim H.J."/>
            <person name="Triplett B.A."/>
        </authorList>
    </citation>
    <scope>NUCLEOTIDE SEQUENCE [LARGE SCALE GENOMIC DNA]</scope>
    <source>
        <strain evidence="3 4">DSM 43151</strain>
    </source>
</reference>
<feature type="signal peptide" evidence="2">
    <location>
        <begin position="1"/>
        <end position="22"/>
    </location>
</feature>
<dbReference type="CDD" id="cd00110">
    <property type="entry name" value="LamG"/>
    <property type="match status" value="1"/>
</dbReference>